<dbReference type="AlphaFoldDB" id="A0A7H0LER8"/>
<dbReference type="InterPro" id="IPR002477">
    <property type="entry name" value="Peptidoglycan-bd-like"/>
</dbReference>
<accession>A0A7H0LER8</accession>
<dbReference type="EMBL" id="CP061038">
    <property type="protein sequence ID" value="QNQ08171.1"/>
    <property type="molecule type" value="Genomic_DNA"/>
</dbReference>
<dbReference type="Pfam" id="PF01471">
    <property type="entry name" value="PG_binding_1"/>
    <property type="match status" value="1"/>
</dbReference>
<keyword evidence="3" id="KW-1185">Reference proteome</keyword>
<proteinExistence type="predicted"/>
<evidence type="ECO:0000313" key="2">
    <source>
        <dbReference type="EMBL" id="QNQ08171.1"/>
    </source>
</evidence>
<name>A0A7H0LER8_9SPHN</name>
<feature type="domain" description="Peptidoglycan binding-like" evidence="1">
    <location>
        <begin position="212"/>
        <end position="273"/>
    </location>
</feature>
<dbReference type="Gene3D" id="1.10.101.10">
    <property type="entry name" value="PGBD-like superfamily/PGBD"/>
    <property type="match status" value="1"/>
</dbReference>
<evidence type="ECO:0000313" key="3">
    <source>
        <dbReference type="Proteomes" id="UP000516148"/>
    </source>
</evidence>
<reference evidence="2 3" key="1">
    <citation type="submission" date="2020-09" db="EMBL/GenBank/DDBJ databases">
        <title>Sphingomonas sp., a new species isolated from pork steak.</title>
        <authorList>
            <person name="Heidler von Heilborn D."/>
        </authorList>
    </citation>
    <scope>NUCLEOTIDE SEQUENCE [LARGE SCALE GENOMIC DNA]</scope>
    <source>
        <strain evidence="3">S8-3T</strain>
    </source>
</reference>
<dbReference type="Proteomes" id="UP000516148">
    <property type="component" value="Chromosome"/>
</dbReference>
<dbReference type="InterPro" id="IPR036365">
    <property type="entry name" value="PGBD-like_sf"/>
</dbReference>
<dbReference type="KEGG" id="spap:H3Z74_15535"/>
<dbReference type="SUPFAM" id="SSF47090">
    <property type="entry name" value="PGBD-like"/>
    <property type="match status" value="1"/>
</dbReference>
<protein>
    <submittedName>
        <fullName evidence="2">Peptidoglycan-binding protein</fullName>
    </submittedName>
</protein>
<organism evidence="2 3">
    <name type="scientific">Sphingomonas alpina</name>
    <dbReference type="NCBI Taxonomy" id="653931"/>
    <lineage>
        <taxon>Bacteria</taxon>
        <taxon>Pseudomonadati</taxon>
        <taxon>Pseudomonadota</taxon>
        <taxon>Alphaproteobacteria</taxon>
        <taxon>Sphingomonadales</taxon>
        <taxon>Sphingomonadaceae</taxon>
        <taxon>Sphingomonas</taxon>
    </lineage>
</organism>
<gene>
    <name evidence="2" type="ORF">H3Z74_15535</name>
</gene>
<dbReference type="InterPro" id="IPR036366">
    <property type="entry name" value="PGBDSf"/>
</dbReference>
<evidence type="ECO:0000259" key="1">
    <source>
        <dbReference type="Pfam" id="PF01471"/>
    </source>
</evidence>
<dbReference type="RefSeq" id="WP_187760500.1">
    <property type="nucleotide sequence ID" value="NZ_CP061038.1"/>
</dbReference>
<sequence>MGRLRPLSAQERSLAGSVYGTSLPYDRVYISDWKIGSTAVTLAGVNLADGRFIYRICWPQGFLNIMNSLASRTTLIHELCHVWQGHHGVWPTFYMGQSILDQIEEGVRDIIKKREYRRWDEHRSGAYTLHGDDWGKKWSEFGVEQQASLVESWFLSEPDRRRLKWDFGPGVIGGGASPLDPRFPYIRDVIRVGKRQAPYRALVTSLTPGGDPAIKAIQERLVALGYLEPRYADGLIGRKRSATLDAVAEFQKRNSLKADRDLGGPNSETRRRLALPIGQLIAAP</sequence>